<evidence type="ECO:0000256" key="7">
    <source>
        <dbReference type="ARBA" id="ARBA00022842"/>
    </source>
</evidence>
<comment type="similarity">
    <text evidence="10">Belongs to the ApbE family.</text>
</comment>
<dbReference type="PIRSF" id="PIRSF006268">
    <property type="entry name" value="ApbE"/>
    <property type="match status" value="1"/>
</dbReference>
<dbReference type="InterPro" id="IPR024932">
    <property type="entry name" value="ApbE"/>
</dbReference>
<protein>
    <recommendedName>
        <fullName evidence="2 10">FAD:protein FMN transferase</fullName>
        <ecNumber evidence="1 10">2.7.1.180</ecNumber>
    </recommendedName>
    <alternativeName>
        <fullName evidence="8 10">Flavin transferase</fullName>
    </alternativeName>
</protein>
<organism evidence="12 13">
    <name type="scientific">Rhizobium wenxiniae</name>
    <dbReference type="NCBI Taxonomy" id="1737357"/>
    <lineage>
        <taxon>Bacteria</taxon>
        <taxon>Pseudomonadati</taxon>
        <taxon>Pseudomonadota</taxon>
        <taxon>Alphaproteobacteria</taxon>
        <taxon>Hyphomicrobiales</taxon>
        <taxon>Rhizobiaceae</taxon>
        <taxon>Rhizobium/Agrobacterium group</taxon>
        <taxon>Rhizobium</taxon>
    </lineage>
</organism>
<dbReference type="SUPFAM" id="SSF143631">
    <property type="entry name" value="ApbE-like"/>
    <property type="match status" value="1"/>
</dbReference>
<evidence type="ECO:0000256" key="9">
    <source>
        <dbReference type="ARBA" id="ARBA00048540"/>
    </source>
</evidence>
<comment type="cofactor">
    <cofactor evidence="11">
        <name>Mg(2+)</name>
        <dbReference type="ChEBI" id="CHEBI:18420"/>
    </cofactor>
    <cofactor evidence="11">
        <name>Mn(2+)</name>
        <dbReference type="ChEBI" id="CHEBI:29035"/>
    </cofactor>
    <text evidence="11">Magnesium. Can also use manganese.</text>
</comment>
<dbReference type="GO" id="GO:0046872">
    <property type="term" value="F:metal ion binding"/>
    <property type="evidence" value="ECO:0007669"/>
    <property type="project" value="UniProtKB-UniRule"/>
</dbReference>
<feature type="binding site" evidence="11">
    <location>
        <position position="182"/>
    </location>
    <ligand>
        <name>Mg(2+)</name>
        <dbReference type="ChEBI" id="CHEBI:18420"/>
    </ligand>
</feature>
<evidence type="ECO:0000256" key="8">
    <source>
        <dbReference type="ARBA" id="ARBA00031306"/>
    </source>
</evidence>
<dbReference type="InterPro" id="IPR003374">
    <property type="entry name" value="ApbE-like_sf"/>
</dbReference>
<evidence type="ECO:0000256" key="4">
    <source>
        <dbReference type="ARBA" id="ARBA00022679"/>
    </source>
</evidence>
<keyword evidence="5 10" id="KW-0479">Metal-binding</keyword>
<evidence type="ECO:0000313" key="12">
    <source>
        <dbReference type="EMBL" id="MBB6165820.1"/>
    </source>
</evidence>
<feature type="binding site" evidence="11">
    <location>
        <position position="296"/>
    </location>
    <ligand>
        <name>Mg(2+)</name>
        <dbReference type="ChEBI" id="CHEBI:18420"/>
    </ligand>
</feature>
<reference evidence="12 13" key="1">
    <citation type="submission" date="2020-08" db="EMBL/GenBank/DDBJ databases">
        <title>Genomic Encyclopedia of Type Strains, Phase IV (KMG-IV): sequencing the most valuable type-strain genomes for metagenomic binning, comparative biology and taxonomic classification.</title>
        <authorList>
            <person name="Goeker M."/>
        </authorList>
    </citation>
    <scope>NUCLEOTIDE SEQUENCE [LARGE SCALE GENOMIC DNA]</scope>
    <source>
        <strain evidence="12 13">DSM 100734</strain>
    </source>
</reference>
<gene>
    <name evidence="12" type="ORF">HNQ72_005668</name>
</gene>
<dbReference type="RefSeq" id="WP_183997405.1">
    <property type="nucleotide sequence ID" value="NZ_BMHW01000013.1"/>
</dbReference>
<evidence type="ECO:0000313" key="13">
    <source>
        <dbReference type="Proteomes" id="UP000547879"/>
    </source>
</evidence>
<evidence type="ECO:0000256" key="1">
    <source>
        <dbReference type="ARBA" id="ARBA00011955"/>
    </source>
</evidence>
<dbReference type="EMBL" id="JACHEG010000011">
    <property type="protein sequence ID" value="MBB6165820.1"/>
    <property type="molecule type" value="Genomic_DNA"/>
</dbReference>
<keyword evidence="4 10" id="KW-0808">Transferase</keyword>
<dbReference type="Pfam" id="PF02424">
    <property type="entry name" value="ApbE"/>
    <property type="match status" value="1"/>
</dbReference>
<keyword evidence="3 10" id="KW-0285">Flavoprotein</keyword>
<feature type="binding site" evidence="11">
    <location>
        <position position="292"/>
    </location>
    <ligand>
        <name>Mg(2+)</name>
        <dbReference type="ChEBI" id="CHEBI:18420"/>
    </ligand>
</feature>
<evidence type="ECO:0000256" key="6">
    <source>
        <dbReference type="ARBA" id="ARBA00022827"/>
    </source>
</evidence>
<evidence type="ECO:0000256" key="5">
    <source>
        <dbReference type="ARBA" id="ARBA00022723"/>
    </source>
</evidence>
<dbReference type="Gene3D" id="3.10.520.10">
    <property type="entry name" value="ApbE-like domains"/>
    <property type="match status" value="1"/>
</dbReference>
<name>A0A7X0D2P5_9HYPH</name>
<accession>A0A7X0D2P5</accession>
<dbReference type="AlphaFoldDB" id="A0A7X0D2P5"/>
<dbReference type="PANTHER" id="PTHR30040:SF2">
    <property type="entry name" value="FAD:PROTEIN FMN TRANSFERASE"/>
    <property type="match status" value="1"/>
</dbReference>
<sequence length="327" mass="35074">MAEAITRRRALRIMAAGAGLPLVLNATQAFSHPEPVIWRGQALGAPTTLILNYPDSDQARGLVRQVVAEVDRLEDIFSLYRPSSALCELNRAGALAFPPQELVDLLTVCQSVWEATGGLFDPTVQPLWKLYADHFSRSGANPSGPDRSALESARTLVGFQHVSFNAHRIALSQRGMGLTLNGIAQGHITDRIVALLRAGGVESSLVDMGEVRAIGAKPDGTPWKVGISENQSDTDINHSVLVTNKAVATSSSNGLHFDQARHWGHIISPQGVPTVQRYGRMTVIAPDATRADALSTAFTLMETAAISNVLARHPDIEADWASSGHAK</sequence>
<evidence type="ECO:0000256" key="11">
    <source>
        <dbReference type="PIRSR" id="PIRSR006268-2"/>
    </source>
</evidence>
<evidence type="ECO:0000256" key="10">
    <source>
        <dbReference type="PIRNR" id="PIRNR006268"/>
    </source>
</evidence>
<dbReference type="EC" id="2.7.1.180" evidence="1 10"/>
<comment type="catalytic activity">
    <reaction evidence="9 10">
        <text>L-threonyl-[protein] + FAD = FMN-L-threonyl-[protein] + AMP + H(+)</text>
        <dbReference type="Rhea" id="RHEA:36847"/>
        <dbReference type="Rhea" id="RHEA-COMP:11060"/>
        <dbReference type="Rhea" id="RHEA-COMP:11061"/>
        <dbReference type="ChEBI" id="CHEBI:15378"/>
        <dbReference type="ChEBI" id="CHEBI:30013"/>
        <dbReference type="ChEBI" id="CHEBI:57692"/>
        <dbReference type="ChEBI" id="CHEBI:74257"/>
        <dbReference type="ChEBI" id="CHEBI:456215"/>
        <dbReference type="EC" id="2.7.1.180"/>
    </reaction>
</comment>
<keyword evidence="6 10" id="KW-0274">FAD</keyword>
<dbReference type="PANTHER" id="PTHR30040">
    <property type="entry name" value="THIAMINE BIOSYNTHESIS LIPOPROTEIN APBE"/>
    <property type="match status" value="1"/>
</dbReference>
<keyword evidence="12" id="KW-0449">Lipoprotein</keyword>
<keyword evidence="13" id="KW-1185">Reference proteome</keyword>
<keyword evidence="7 10" id="KW-0460">Magnesium</keyword>
<evidence type="ECO:0000256" key="3">
    <source>
        <dbReference type="ARBA" id="ARBA00022630"/>
    </source>
</evidence>
<evidence type="ECO:0000256" key="2">
    <source>
        <dbReference type="ARBA" id="ARBA00016337"/>
    </source>
</evidence>
<dbReference type="Proteomes" id="UP000547879">
    <property type="component" value="Unassembled WGS sequence"/>
</dbReference>
<dbReference type="GO" id="GO:0016740">
    <property type="term" value="F:transferase activity"/>
    <property type="evidence" value="ECO:0007669"/>
    <property type="project" value="UniProtKB-UniRule"/>
</dbReference>
<proteinExistence type="inferred from homology"/>
<comment type="caution">
    <text evidence="12">The sequence shown here is derived from an EMBL/GenBank/DDBJ whole genome shotgun (WGS) entry which is preliminary data.</text>
</comment>